<keyword evidence="5" id="KW-0573">Peptidoglycan synthesis</keyword>
<keyword evidence="3 8" id="KW-0812">Transmembrane</keyword>
<dbReference type="PANTHER" id="PTHR47019:SF1">
    <property type="entry name" value="LIPID II FLIPPASE MURJ"/>
    <property type="match status" value="1"/>
</dbReference>
<dbReference type="PRINTS" id="PR01806">
    <property type="entry name" value="VIRFACTRMVIN"/>
</dbReference>
<keyword evidence="6 8" id="KW-1133">Transmembrane helix</keyword>
<dbReference type="Proteomes" id="UP000229896">
    <property type="component" value="Unassembled WGS sequence"/>
</dbReference>
<accession>A0A2M6YC07</accession>
<protein>
    <recommendedName>
        <fullName evidence="11">Murein biosynthesis integral membrane protein MurJ</fullName>
    </recommendedName>
</protein>
<dbReference type="GO" id="GO:0034204">
    <property type="term" value="P:lipid translocation"/>
    <property type="evidence" value="ECO:0007669"/>
    <property type="project" value="TreeGrafter"/>
</dbReference>
<dbReference type="InterPro" id="IPR004268">
    <property type="entry name" value="MurJ"/>
</dbReference>
<evidence type="ECO:0000256" key="2">
    <source>
        <dbReference type="ARBA" id="ARBA00022475"/>
    </source>
</evidence>
<feature type="transmembrane region" description="Helical" evidence="8">
    <location>
        <begin position="104"/>
        <end position="123"/>
    </location>
</feature>
<evidence type="ECO:0000313" key="10">
    <source>
        <dbReference type="Proteomes" id="UP000229896"/>
    </source>
</evidence>
<evidence type="ECO:0000313" key="9">
    <source>
        <dbReference type="EMBL" id="PIU24233.1"/>
    </source>
</evidence>
<evidence type="ECO:0000256" key="4">
    <source>
        <dbReference type="ARBA" id="ARBA00022960"/>
    </source>
</evidence>
<evidence type="ECO:0000256" key="6">
    <source>
        <dbReference type="ARBA" id="ARBA00022989"/>
    </source>
</evidence>
<reference evidence="10" key="1">
    <citation type="submission" date="2017-09" db="EMBL/GenBank/DDBJ databases">
        <title>Depth-based differentiation of microbial function through sediment-hosted aquifers and enrichment of novel symbionts in the deep terrestrial subsurface.</title>
        <authorList>
            <person name="Probst A.J."/>
            <person name="Ladd B."/>
            <person name="Jarett J.K."/>
            <person name="Geller-Mcgrath D.E."/>
            <person name="Sieber C.M.K."/>
            <person name="Emerson J.B."/>
            <person name="Anantharaman K."/>
            <person name="Thomas B.C."/>
            <person name="Malmstrom R."/>
            <person name="Stieglmeier M."/>
            <person name="Klingl A."/>
            <person name="Woyke T."/>
            <person name="Ryan C.M."/>
            <person name="Banfield J.F."/>
        </authorList>
    </citation>
    <scope>NUCLEOTIDE SEQUENCE [LARGE SCALE GENOMIC DNA]</scope>
</reference>
<comment type="subcellular location">
    <subcellularLocation>
        <location evidence="1">Cell membrane</location>
        <topology evidence="1">Multi-pass membrane protein</topology>
    </subcellularLocation>
</comment>
<dbReference type="AlphaFoldDB" id="A0A2M6YC07"/>
<dbReference type="GO" id="GO:0008360">
    <property type="term" value="P:regulation of cell shape"/>
    <property type="evidence" value="ECO:0007669"/>
    <property type="project" value="UniProtKB-KW"/>
</dbReference>
<dbReference type="PANTHER" id="PTHR47019">
    <property type="entry name" value="LIPID II FLIPPASE MURJ"/>
    <property type="match status" value="1"/>
</dbReference>
<dbReference type="Pfam" id="PF03023">
    <property type="entry name" value="MurJ"/>
    <property type="match status" value="1"/>
</dbReference>
<evidence type="ECO:0000256" key="3">
    <source>
        <dbReference type="ARBA" id="ARBA00022692"/>
    </source>
</evidence>
<evidence type="ECO:0000256" key="7">
    <source>
        <dbReference type="ARBA" id="ARBA00023136"/>
    </source>
</evidence>
<dbReference type="GO" id="GO:0005886">
    <property type="term" value="C:plasma membrane"/>
    <property type="evidence" value="ECO:0007669"/>
    <property type="project" value="UniProtKB-SubCell"/>
</dbReference>
<feature type="transmembrane region" description="Helical" evidence="8">
    <location>
        <begin position="71"/>
        <end position="92"/>
    </location>
</feature>
<organism evidence="9 10">
    <name type="scientific">Candidatus Berkelbacteria bacterium CG08_land_8_20_14_0_20_39_8</name>
    <dbReference type="NCBI Taxonomy" id="1974511"/>
    <lineage>
        <taxon>Bacteria</taxon>
        <taxon>Candidatus Berkelbacteria</taxon>
    </lineage>
</organism>
<keyword evidence="7 8" id="KW-0472">Membrane</keyword>
<proteinExistence type="predicted"/>
<name>A0A2M6YC07_9BACT</name>
<comment type="caution">
    <text evidence="9">The sequence shown here is derived from an EMBL/GenBank/DDBJ whole genome shotgun (WGS) entry which is preliminary data.</text>
</comment>
<evidence type="ECO:0000256" key="1">
    <source>
        <dbReference type="ARBA" id="ARBA00004651"/>
    </source>
</evidence>
<keyword evidence="4" id="KW-0133">Cell shape</keyword>
<feature type="transmembrane region" description="Helical" evidence="8">
    <location>
        <begin position="129"/>
        <end position="151"/>
    </location>
</feature>
<dbReference type="InterPro" id="IPR051050">
    <property type="entry name" value="Lipid_II_flippase_MurJ/MviN"/>
</dbReference>
<evidence type="ECO:0000256" key="5">
    <source>
        <dbReference type="ARBA" id="ARBA00022984"/>
    </source>
</evidence>
<dbReference type="EMBL" id="PEXI01000066">
    <property type="protein sequence ID" value="PIU24233.1"/>
    <property type="molecule type" value="Genomic_DNA"/>
</dbReference>
<feature type="transmembrane region" description="Helical" evidence="8">
    <location>
        <begin position="35"/>
        <end position="59"/>
    </location>
</feature>
<dbReference type="GO" id="GO:0015648">
    <property type="term" value="F:lipid-linked peptidoglycan transporter activity"/>
    <property type="evidence" value="ECO:0007669"/>
    <property type="project" value="TreeGrafter"/>
</dbReference>
<feature type="transmembrane region" description="Helical" evidence="8">
    <location>
        <begin position="163"/>
        <end position="184"/>
    </location>
</feature>
<feature type="transmembrane region" description="Helical" evidence="8">
    <location>
        <begin position="204"/>
        <end position="223"/>
    </location>
</feature>
<feature type="non-terminal residue" evidence="9">
    <location>
        <position position="1"/>
    </location>
</feature>
<sequence>FATSFSTAVFPSLAYHFSAGNEESFSSYLTRSMRVIIYLLAPLTVIFILLRAQIIRLILGSGKFSWSDTRMAALTLGWFSFSLIAQGLIPLFAKAYYARHDTKIPTIISVVSIAVSIIIAFPLSHKMGVAGLALAFSIGSYINALILYIWLYRWVPKIFNLEIVWSVLKIIFASVVMAIVIRYFGHYLYNYFNMERFFGVLEQATITAVSGIVVYFIITYLLGSEEIGWAIKRRVNGRSEEKTK</sequence>
<gene>
    <name evidence="9" type="ORF">COT12_02120</name>
</gene>
<evidence type="ECO:0000256" key="8">
    <source>
        <dbReference type="SAM" id="Phobius"/>
    </source>
</evidence>
<keyword evidence="2" id="KW-1003">Cell membrane</keyword>
<evidence type="ECO:0008006" key="11">
    <source>
        <dbReference type="Google" id="ProtNLM"/>
    </source>
</evidence>
<dbReference type="GO" id="GO:0009252">
    <property type="term" value="P:peptidoglycan biosynthetic process"/>
    <property type="evidence" value="ECO:0007669"/>
    <property type="project" value="UniProtKB-KW"/>
</dbReference>